<comment type="cofactor">
    <cofactor evidence="15">
        <name>Mg(2+)</name>
        <dbReference type="ChEBI" id="CHEBI:18420"/>
    </cofactor>
</comment>
<name>A0A3R9XSC3_9RICK</name>
<dbReference type="GO" id="GO:0008033">
    <property type="term" value="P:tRNA processing"/>
    <property type="evidence" value="ECO:0007669"/>
    <property type="project" value="UniProtKB-KW"/>
</dbReference>
<evidence type="ECO:0000256" key="7">
    <source>
        <dbReference type="ARBA" id="ARBA00022664"/>
    </source>
</evidence>
<dbReference type="GO" id="GO:0003725">
    <property type="term" value="F:double-stranded RNA binding"/>
    <property type="evidence" value="ECO:0007669"/>
    <property type="project" value="TreeGrafter"/>
</dbReference>
<dbReference type="PANTHER" id="PTHR11207">
    <property type="entry name" value="RIBONUCLEASE III"/>
    <property type="match status" value="1"/>
</dbReference>
<comment type="subunit">
    <text evidence="4 15">Homodimer.</text>
</comment>
<keyword evidence="12 15" id="KW-0378">Hydrolase</keyword>
<accession>A0A3R9XSC3</accession>
<evidence type="ECO:0000256" key="13">
    <source>
        <dbReference type="ARBA" id="ARBA00022842"/>
    </source>
</evidence>
<dbReference type="GO" id="GO:0004525">
    <property type="term" value="F:ribonuclease III activity"/>
    <property type="evidence" value="ECO:0007669"/>
    <property type="project" value="UniProtKB-UniRule"/>
</dbReference>
<evidence type="ECO:0000313" key="18">
    <source>
        <dbReference type="EMBL" id="RST69965.1"/>
    </source>
</evidence>
<keyword evidence="13 15" id="KW-0460">Magnesium</keyword>
<comment type="subcellular location">
    <subcellularLocation>
        <location evidence="2 15">Cytoplasm</location>
    </subcellularLocation>
</comment>
<dbReference type="Proteomes" id="UP000279470">
    <property type="component" value="Unassembled WGS sequence"/>
</dbReference>
<dbReference type="SMART" id="SM00358">
    <property type="entry name" value="DSRM"/>
    <property type="match status" value="1"/>
</dbReference>
<feature type="binding site" evidence="15">
    <location>
        <position position="112"/>
    </location>
    <ligand>
        <name>Mg(2+)</name>
        <dbReference type="ChEBI" id="CHEBI:18420"/>
    </ligand>
</feature>
<dbReference type="InterPro" id="IPR000999">
    <property type="entry name" value="RNase_III_dom"/>
</dbReference>
<keyword evidence="15" id="KW-0699">rRNA-binding</keyword>
<dbReference type="InterPro" id="IPR014720">
    <property type="entry name" value="dsRBD_dom"/>
</dbReference>
<dbReference type="InterPro" id="IPR011907">
    <property type="entry name" value="RNase_III"/>
</dbReference>
<dbReference type="Pfam" id="PF14622">
    <property type="entry name" value="Ribonucleas_3_3"/>
    <property type="match status" value="1"/>
</dbReference>
<evidence type="ECO:0000256" key="10">
    <source>
        <dbReference type="ARBA" id="ARBA00022723"/>
    </source>
</evidence>
<feature type="binding site" evidence="15">
    <location>
        <position position="36"/>
    </location>
    <ligand>
        <name>Mg(2+)</name>
        <dbReference type="ChEBI" id="CHEBI:18420"/>
    </ligand>
</feature>
<evidence type="ECO:0000259" key="16">
    <source>
        <dbReference type="PROSITE" id="PS50137"/>
    </source>
</evidence>
<evidence type="ECO:0000256" key="6">
    <source>
        <dbReference type="ARBA" id="ARBA00022552"/>
    </source>
</evidence>
<keyword evidence="6 15" id="KW-0698">rRNA processing</keyword>
<dbReference type="GO" id="GO:0010468">
    <property type="term" value="P:regulation of gene expression"/>
    <property type="evidence" value="ECO:0007669"/>
    <property type="project" value="TreeGrafter"/>
</dbReference>
<dbReference type="SUPFAM" id="SSF54768">
    <property type="entry name" value="dsRNA-binding domain-like"/>
    <property type="match status" value="1"/>
</dbReference>
<dbReference type="GO" id="GO:0005737">
    <property type="term" value="C:cytoplasm"/>
    <property type="evidence" value="ECO:0007669"/>
    <property type="project" value="UniProtKB-SubCell"/>
</dbReference>
<dbReference type="AlphaFoldDB" id="A0A3R9XSC3"/>
<dbReference type="GO" id="GO:0042802">
    <property type="term" value="F:identical protein binding"/>
    <property type="evidence" value="ECO:0007669"/>
    <property type="project" value="UniProtKB-ARBA"/>
</dbReference>
<sequence>MKLEDYKFKNSDLLEIALTHPSAVKKDKLDSYERMEFLGDSILNAVIADIIYNKFTDYSEGQLSIILANLVNSKTIVKVAEKLNLAEKIVLDSGEEQCGGRNNPNNIENALEAIIGAIYLDSDFKTVKTIIMKWWSEFFKDADKLFKRDCKSQLQEIVQKKYKVLPKYKIDLKEGEAHSPVFTISVSIKNKYKFKAQGKSKKEAEQNAAKEMLNFINCNLNE</sequence>
<evidence type="ECO:0000259" key="17">
    <source>
        <dbReference type="PROSITE" id="PS50142"/>
    </source>
</evidence>
<dbReference type="FunFam" id="3.30.160.20:FF:000003">
    <property type="entry name" value="Ribonuclease 3"/>
    <property type="match status" value="1"/>
</dbReference>
<keyword evidence="19" id="KW-1185">Reference proteome</keyword>
<dbReference type="SMART" id="SM00535">
    <property type="entry name" value="RIBOc"/>
    <property type="match status" value="1"/>
</dbReference>
<reference evidence="19" key="1">
    <citation type="submission" date="2018-11" db="EMBL/GenBank/DDBJ databases">
        <title>Phylogenetic, genomic, and biogeographic characterization of a novel and ubiquitous marine invertebrate-associated Rickettsiales parasite, Candidatus Marinoinvertebrata rohwerii, gen. nov., sp. nov.</title>
        <authorList>
            <person name="Klinges J.G."/>
            <person name="Rosales S.M."/>
            <person name="Mcminds R."/>
            <person name="Shaver E.C."/>
            <person name="Shantz A."/>
            <person name="Peters E.C."/>
            <person name="Burkepile D.E."/>
            <person name="Silliman B.R."/>
            <person name="Vega Thurber R.L."/>
        </authorList>
    </citation>
    <scope>NUCLEOTIDE SEQUENCE [LARGE SCALE GENOMIC DNA]</scope>
    <source>
        <strain evidence="19">a_cerv_44</strain>
    </source>
</reference>
<dbReference type="GO" id="GO:0019843">
    <property type="term" value="F:rRNA binding"/>
    <property type="evidence" value="ECO:0007669"/>
    <property type="project" value="UniProtKB-KW"/>
</dbReference>
<keyword evidence="9 15" id="KW-0540">Nuclease</keyword>
<dbReference type="InterPro" id="IPR036389">
    <property type="entry name" value="RNase_III_sf"/>
</dbReference>
<evidence type="ECO:0000313" key="19">
    <source>
        <dbReference type="Proteomes" id="UP000279470"/>
    </source>
</evidence>
<comment type="similarity">
    <text evidence="3">Belongs to the ribonuclease III family.</text>
</comment>
<dbReference type="PROSITE" id="PS50137">
    <property type="entry name" value="DS_RBD"/>
    <property type="match status" value="1"/>
</dbReference>
<organism evidence="18 19">
    <name type="scientific">Candidatus Aquarickettsia rohweri</name>
    <dbReference type="NCBI Taxonomy" id="2602574"/>
    <lineage>
        <taxon>Bacteria</taxon>
        <taxon>Pseudomonadati</taxon>
        <taxon>Pseudomonadota</taxon>
        <taxon>Alphaproteobacteria</taxon>
        <taxon>Rickettsiales</taxon>
        <taxon>Candidatus Midichloriaceae</taxon>
        <taxon>Candidatus Aquarickettsia</taxon>
    </lineage>
</organism>
<evidence type="ECO:0000256" key="3">
    <source>
        <dbReference type="ARBA" id="ARBA00010183"/>
    </source>
</evidence>
<dbReference type="FunFam" id="1.10.1520.10:FF:000001">
    <property type="entry name" value="Ribonuclease 3"/>
    <property type="match status" value="1"/>
</dbReference>
<evidence type="ECO:0000256" key="9">
    <source>
        <dbReference type="ARBA" id="ARBA00022722"/>
    </source>
</evidence>
<dbReference type="CDD" id="cd00593">
    <property type="entry name" value="RIBOc"/>
    <property type="match status" value="1"/>
</dbReference>
<evidence type="ECO:0000256" key="1">
    <source>
        <dbReference type="ARBA" id="ARBA00000109"/>
    </source>
</evidence>
<evidence type="ECO:0000256" key="4">
    <source>
        <dbReference type="ARBA" id="ARBA00011738"/>
    </source>
</evidence>
<dbReference type="CDD" id="cd10845">
    <property type="entry name" value="DSRM_RNAse_III_family"/>
    <property type="match status" value="1"/>
</dbReference>
<dbReference type="RefSeq" id="WP_126044505.1">
    <property type="nucleotide sequence ID" value="NZ_RXFM01000019.1"/>
</dbReference>
<evidence type="ECO:0000256" key="2">
    <source>
        <dbReference type="ARBA" id="ARBA00004496"/>
    </source>
</evidence>
<keyword evidence="5 15" id="KW-0963">Cytoplasm</keyword>
<dbReference type="GO" id="GO:0006397">
    <property type="term" value="P:mRNA processing"/>
    <property type="evidence" value="ECO:0007669"/>
    <property type="project" value="UniProtKB-UniRule"/>
</dbReference>
<dbReference type="Gene3D" id="3.30.160.20">
    <property type="match status" value="1"/>
</dbReference>
<dbReference type="NCBIfam" id="TIGR02191">
    <property type="entry name" value="RNaseIII"/>
    <property type="match status" value="1"/>
</dbReference>
<feature type="domain" description="RNase III" evidence="17">
    <location>
        <begin position="1"/>
        <end position="123"/>
    </location>
</feature>
<feature type="domain" description="DRBM" evidence="16">
    <location>
        <begin position="149"/>
        <end position="218"/>
    </location>
</feature>
<comment type="function">
    <text evidence="15">Digests double-stranded RNA. Involved in the processing of primary rRNA transcript to yield the immediate precursors to the large and small rRNAs (23S and 16S). Processes some mRNAs, and tRNAs when they are encoded in the rRNA operon. Processes pre-crRNA and tracrRNA of type II CRISPR loci if present in the organism.</text>
</comment>
<evidence type="ECO:0000256" key="5">
    <source>
        <dbReference type="ARBA" id="ARBA00022490"/>
    </source>
</evidence>
<comment type="catalytic activity">
    <reaction evidence="1 15">
        <text>Endonucleolytic cleavage to 5'-phosphomonoester.</text>
        <dbReference type="EC" id="3.1.26.3"/>
    </reaction>
</comment>
<dbReference type="GO" id="GO:0046872">
    <property type="term" value="F:metal ion binding"/>
    <property type="evidence" value="ECO:0007669"/>
    <property type="project" value="UniProtKB-KW"/>
</dbReference>
<evidence type="ECO:0000256" key="14">
    <source>
        <dbReference type="ARBA" id="ARBA00022884"/>
    </source>
</evidence>
<evidence type="ECO:0000256" key="15">
    <source>
        <dbReference type="HAMAP-Rule" id="MF_00104"/>
    </source>
</evidence>
<gene>
    <name evidence="15 18" type="primary">rnc</name>
    <name evidence="18" type="ORF">EIC27_02110</name>
</gene>
<dbReference type="Gene3D" id="1.10.1520.10">
    <property type="entry name" value="Ribonuclease III domain"/>
    <property type="match status" value="1"/>
</dbReference>
<dbReference type="SUPFAM" id="SSF69065">
    <property type="entry name" value="RNase III domain-like"/>
    <property type="match status" value="1"/>
</dbReference>
<evidence type="ECO:0000256" key="12">
    <source>
        <dbReference type="ARBA" id="ARBA00022801"/>
    </source>
</evidence>
<evidence type="ECO:0000256" key="8">
    <source>
        <dbReference type="ARBA" id="ARBA00022694"/>
    </source>
</evidence>
<dbReference type="PANTHER" id="PTHR11207:SF0">
    <property type="entry name" value="RIBONUCLEASE 3"/>
    <property type="match status" value="1"/>
</dbReference>
<feature type="binding site" evidence="15">
    <location>
        <position position="109"/>
    </location>
    <ligand>
        <name>Mg(2+)</name>
        <dbReference type="ChEBI" id="CHEBI:18420"/>
    </ligand>
</feature>
<feature type="active site" evidence="15">
    <location>
        <position position="40"/>
    </location>
</feature>
<dbReference type="Pfam" id="PF00035">
    <property type="entry name" value="dsrm"/>
    <property type="match status" value="1"/>
</dbReference>
<dbReference type="EC" id="3.1.26.3" evidence="15"/>
<keyword evidence="14 15" id="KW-0694">RNA-binding</keyword>
<dbReference type="GO" id="GO:0006364">
    <property type="term" value="P:rRNA processing"/>
    <property type="evidence" value="ECO:0007669"/>
    <property type="project" value="UniProtKB-UniRule"/>
</dbReference>
<evidence type="ECO:0000256" key="11">
    <source>
        <dbReference type="ARBA" id="ARBA00022759"/>
    </source>
</evidence>
<dbReference type="HAMAP" id="MF_00104">
    <property type="entry name" value="RNase_III"/>
    <property type="match status" value="1"/>
</dbReference>
<keyword evidence="11 15" id="KW-0255">Endonuclease</keyword>
<dbReference type="EMBL" id="RXFM01000019">
    <property type="protein sequence ID" value="RST69965.1"/>
    <property type="molecule type" value="Genomic_DNA"/>
</dbReference>
<keyword evidence="8 15" id="KW-0819">tRNA processing</keyword>
<comment type="caution">
    <text evidence="18">The sequence shown here is derived from an EMBL/GenBank/DDBJ whole genome shotgun (WGS) entry which is preliminary data.</text>
</comment>
<proteinExistence type="inferred from homology"/>
<dbReference type="OrthoDB" id="9805026at2"/>
<feature type="active site" evidence="15">
    <location>
        <position position="112"/>
    </location>
</feature>
<keyword evidence="7 15" id="KW-0507">mRNA processing</keyword>
<protein>
    <recommendedName>
        <fullName evidence="15">Ribonuclease 3</fullName>
        <ecNumber evidence="15">3.1.26.3</ecNumber>
    </recommendedName>
    <alternativeName>
        <fullName evidence="15">Ribonuclease III</fullName>
        <shortName evidence="15">RNase III</shortName>
    </alternativeName>
</protein>
<dbReference type="PROSITE" id="PS50142">
    <property type="entry name" value="RNASE_3_2"/>
    <property type="match status" value="1"/>
</dbReference>
<keyword evidence="10 15" id="KW-0479">Metal-binding</keyword>
<dbReference type="PROSITE" id="PS00517">
    <property type="entry name" value="RNASE_3_1"/>
    <property type="match status" value="1"/>
</dbReference>